<dbReference type="Proteomes" id="UP000886845">
    <property type="component" value="Unassembled WGS sequence"/>
</dbReference>
<dbReference type="PANTHER" id="PTHR43562:SF4">
    <property type="entry name" value="NA(+)_H(+) ANTIPORTER NHAS5"/>
    <property type="match status" value="1"/>
</dbReference>
<feature type="transmembrane region" description="Helical" evidence="8">
    <location>
        <begin position="134"/>
        <end position="158"/>
    </location>
</feature>
<feature type="transmembrane region" description="Helical" evidence="8">
    <location>
        <begin position="170"/>
        <end position="194"/>
    </location>
</feature>
<proteinExistence type="predicted"/>
<feature type="transmembrane region" description="Helical" evidence="8">
    <location>
        <begin position="416"/>
        <end position="438"/>
    </location>
</feature>
<protein>
    <submittedName>
        <fullName evidence="10">Cation:proton antiporter</fullName>
    </submittedName>
</protein>
<dbReference type="InterPro" id="IPR006153">
    <property type="entry name" value="Cation/H_exchanger_TM"/>
</dbReference>
<evidence type="ECO:0000256" key="3">
    <source>
        <dbReference type="ARBA" id="ARBA00022449"/>
    </source>
</evidence>
<evidence type="ECO:0000256" key="5">
    <source>
        <dbReference type="ARBA" id="ARBA00022989"/>
    </source>
</evidence>
<name>A0A9D1NLX6_9BACT</name>
<accession>A0A9D1NLX6</accession>
<evidence type="ECO:0000256" key="4">
    <source>
        <dbReference type="ARBA" id="ARBA00022692"/>
    </source>
</evidence>
<feature type="transmembrane region" description="Helical" evidence="8">
    <location>
        <begin position="269"/>
        <end position="292"/>
    </location>
</feature>
<keyword evidence="2" id="KW-0813">Transport</keyword>
<dbReference type="GO" id="GO:0016020">
    <property type="term" value="C:membrane"/>
    <property type="evidence" value="ECO:0007669"/>
    <property type="project" value="UniProtKB-SubCell"/>
</dbReference>
<dbReference type="Gene3D" id="1.20.1530.20">
    <property type="match status" value="1"/>
</dbReference>
<evidence type="ECO:0000256" key="2">
    <source>
        <dbReference type="ARBA" id="ARBA00022448"/>
    </source>
</evidence>
<keyword evidence="6" id="KW-0406">Ion transport</keyword>
<reference evidence="10" key="1">
    <citation type="submission" date="2020-10" db="EMBL/GenBank/DDBJ databases">
        <authorList>
            <person name="Gilroy R."/>
        </authorList>
    </citation>
    <scope>NUCLEOTIDE SEQUENCE</scope>
    <source>
        <strain evidence="10">35461</strain>
    </source>
</reference>
<dbReference type="Pfam" id="PF00999">
    <property type="entry name" value="Na_H_Exchanger"/>
    <property type="match status" value="1"/>
</dbReference>
<keyword evidence="3" id="KW-0050">Antiport</keyword>
<feature type="transmembrane region" description="Helical" evidence="8">
    <location>
        <begin position="104"/>
        <end position="128"/>
    </location>
</feature>
<feature type="transmembrane region" description="Helical" evidence="8">
    <location>
        <begin position="31"/>
        <end position="50"/>
    </location>
</feature>
<evidence type="ECO:0000313" key="11">
    <source>
        <dbReference type="Proteomes" id="UP000886845"/>
    </source>
</evidence>
<dbReference type="GO" id="GO:1902600">
    <property type="term" value="P:proton transmembrane transport"/>
    <property type="evidence" value="ECO:0007669"/>
    <property type="project" value="InterPro"/>
</dbReference>
<comment type="caution">
    <text evidence="10">The sequence shown here is derived from an EMBL/GenBank/DDBJ whole genome shotgun (WGS) entry which is preliminary data.</text>
</comment>
<keyword evidence="4 8" id="KW-0812">Transmembrane</keyword>
<evidence type="ECO:0000256" key="6">
    <source>
        <dbReference type="ARBA" id="ARBA00023065"/>
    </source>
</evidence>
<evidence type="ECO:0000259" key="9">
    <source>
        <dbReference type="Pfam" id="PF00999"/>
    </source>
</evidence>
<dbReference type="AlphaFoldDB" id="A0A9D1NLX6"/>
<feature type="transmembrane region" description="Helical" evidence="8">
    <location>
        <begin position="313"/>
        <end position="332"/>
    </location>
</feature>
<reference evidence="10" key="2">
    <citation type="journal article" date="2021" name="PeerJ">
        <title>Extensive microbial diversity within the chicken gut microbiome revealed by metagenomics and culture.</title>
        <authorList>
            <person name="Gilroy R."/>
            <person name="Ravi A."/>
            <person name="Getino M."/>
            <person name="Pursley I."/>
            <person name="Horton D.L."/>
            <person name="Alikhan N.F."/>
            <person name="Baker D."/>
            <person name="Gharbi K."/>
            <person name="Hall N."/>
            <person name="Watson M."/>
            <person name="Adriaenssens E.M."/>
            <person name="Foster-Nyarko E."/>
            <person name="Jarju S."/>
            <person name="Secka A."/>
            <person name="Antonio M."/>
            <person name="Oren A."/>
            <person name="Chaudhuri R.R."/>
            <person name="La Ragione R."/>
            <person name="Hildebrand F."/>
            <person name="Pallen M.J."/>
        </authorList>
    </citation>
    <scope>NUCLEOTIDE SEQUENCE</scope>
    <source>
        <strain evidence="10">35461</strain>
    </source>
</reference>
<evidence type="ECO:0000256" key="1">
    <source>
        <dbReference type="ARBA" id="ARBA00004141"/>
    </source>
</evidence>
<keyword evidence="7 8" id="KW-0472">Membrane</keyword>
<keyword evidence="5 8" id="KW-1133">Transmembrane helix</keyword>
<feature type="transmembrane region" description="Helical" evidence="8">
    <location>
        <begin position="229"/>
        <end position="249"/>
    </location>
</feature>
<dbReference type="PANTHER" id="PTHR43562">
    <property type="entry name" value="NAPA-TYPE SODIUM/HYDROGEN ANTIPORTER"/>
    <property type="match status" value="1"/>
</dbReference>
<feature type="transmembrane region" description="Helical" evidence="8">
    <location>
        <begin position="70"/>
        <end position="92"/>
    </location>
</feature>
<feature type="transmembrane region" description="Helical" evidence="8">
    <location>
        <begin position="386"/>
        <end position="410"/>
    </location>
</feature>
<evidence type="ECO:0000313" key="10">
    <source>
        <dbReference type="EMBL" id="HIV08541.1"/>
    </source>
</evidence>
<dbReference type="EMBL" id="DVOR01000009">
    <property type="protein sequence ID" value="HIV08541.1"/>
    <property type="molecule type" value="Genomic_DNA"/>
</dbReference>
<comment type="subcellular location">
    <subcellularLocation>
        <location evidence="1">Membrane</location>
        <topology evidence="1">Multi-pass membrane protein</topology>
    </subcellularLocation>
</comment>
<feature type="domain" description="Cation/H+ exchanger transmembrane" evidence="9">
    <location>
        <begin position="13"/>
        <end position="428"/>
    </location>
</feature>
<feature type="transmembrane region" description="Helical" evidence="8">
    <location>
        <begin position="352"/>
        <end position="374"/>
    </location>
</feature>
<evidence type="ECO:0000256" key="8">
    <source>
        <dbReference type="SAM" id="Phobius"/>
    </source>
</evidence>
<organism evidence="10 11">
    <name type="scientific">Candidatus Spyradenecus faecavium</name>
    <dbReference type="NCBI Taxonomy" id="2840947"/>
    <lineage>
        <taxon>Bacteria</taxon>
        <taxon>Pseudomonadati</taxon>
        <taxon>Lentisphaerota</taxon>
        <taxon>Lentisphaeria</taxon>
        <taxon>Lentisphaerales</taxon>
        <taxon>Lentisphaeraceae</taxon>
        <taxon>Lentisphaeraceae incertae sedis</taxon>
        <taxon>Candidatus Spyradenecus</taxon>
    </lineage>
</organism>
<dbReference type="GO" id="GO:0015297">
    <property type="term" value="F:antiporter activity"/>
    <property type="evidence" value="ECO:0007669"/>
    <property type="project" value="UniProtKB-KW"/>
</dbReference>
<sequence length="470" mass="50209">MSQLTYLIAFLALIALIAVVQVVARRIHVPSVVALMVTGIVIGPNCFDLLHLIAEWTTPGIVASGDTTAALYHVVEALGFLGLVFLMALAGVETNLRLLANERKAVATLSVLTYLLPSLAGFFVYWLFAPEGSAWIIPAVVYASLFASHDVGIVFPVLRELGLMRSRFGVTVLSATIVTDILSLVTLAVCIQLHAMEATATGGGMALVQSISLLEHIDTAALGAWFTPAFLGVIVLFLAAVMFVVPLLWRVVEWVVPQTHETKPTFFVLVVLLMVLFGEMIGINLIVSAFVTGIAVARTPGFRDPKDGVHDKLEAIGFGLVIPFLFLCFGFEADLKTFFGMANGGTEVVRGWLLAGATVVGLIVSKVLSGWLALRSTGFDGRQAFCAGLMTVPQLSATVAAALIATNLGILGKEFFNAIVVLSLCTAIPFPPLVRLFIAKGHVPFVRRRKGATPADDKAVTELDHLDLTV</sequence>
<dbReference type="InterPro" id="IPR038770">
    <property type="entry name" value="Na+/solute_symporter_sf"/>
</dbReference>
<feature type="transmembrane region" description="Helical" evidence="8">
    <location>
        <begin position="6"/>
        <end position="24"/>
    </location>
</feature>
<evidence type="ECO:0000256" key="7">
    <source>
        <dbReference type="ARBA" id="ARBA00023136"/>
    </source>
</evidence>
<gene>
    <name evidence="10" type="ORF">IAC79_00300</name>
</gene>